<dbReference type="EMBL" id="SOSA01000258">
    <property type="protein sequence ID" value="THC93555.1"/>
    <property type="molecule type" value="Genomic_DNA"/>
</dbReference>
<keyword evidence="3" id="KW-1185">Reference proteome</keyword>
<evidence type="ECO:0000256" key="1">
    <source>
        <dbReference type="SAM" id="MobiDB-lite"/>
    </source>
</evidence>
<accession>A0A4S3JEN2</accession>
<reference evidence="2 3" key="1">
    <citation type="submission" date="2019-03" db="EMBL/GenBank/DDBJ databases">
        <title>The genome sequence of a newly discovered highly antifungal drug resistant Aspergillus species, Aspergillus tanneri NIH 1004.</title>
        <authorList>
            <person name="Mounaud S."/>
            <person name="Singh I."/>
            <person name="Joardar V."/>
            <person name="Pakala S."/>
            <person name="Pakala S."/>
            <person name="Venepally P."/>
            <person name="Hoover J."/>
            <person name="Nierman W."/>
            <person name="Chung J."/>
            <person name="Losada L."/>
        </authorList>
    </citation>
    <scope>NUCLEOTIDE SEQUENCE [LARGE SCALE GENOMIC DNA]</scope>
    <source>
        <strain evidence="2 3">NIH1004</strain>
    </source>
</reference>
<dbReference type="VEuPathDB" id="FungiDB:EYZ11_006982"/>
<sequence>MVFLRLTVKVYPREQLQSSSSFIRSFLGDRDRDESNRSSSAPGNGKPASFLLALENPEEVTLGGLSGMIQEKWAKLRPNAE</sequence>
<proteinExistence type="predicted"/>
<gene>
    <name evidence="2" type="ORF">EYZ11_006982</name>
</gene>
<dbReference type="AlphaFoldDB" id="A0A4S3JEN2"/>
<protein>
    <submittedName>
        <fullName evidence="2">Uncharacterized protein</fullName>
    </submittedName>
</protein>
<organism evidence="2 3">
    <name type="scientific">Aspergillus tanneri</name>
    <dbReference type="NCBI Taxonomy" id="1220188"/>
    <lineage>
        <taxon>Eukaryota</taxon>
        <taxon>Fungi</taxon>
        <taxon>Dikarya</taxon>
        <taxon>Ascomycota</taxon>
        <taxon>Pezizomycotina</taxon>
        <taxon>Eurotiomycetes</taxon>
        <taxon>Eurotiomycetidae</taxon>
        <taxon>Eurotiales</taxon>
        <taxon>Aspergillaceae</taxon>
        <taxon>Aspergillus</taxon>
        <taxon>Aspergillus subgen. Circumdati</taxon>
    </lineage>
</organism>
<name>A0A4S3JEN2_9EURO</name>
<dbReference type="Proteomes" id="UP000308092">
    <property type="component" value="Unassembled WGS sequence"/>
</dbReference>
<feature type="region of interest" description="Disordered" evidence="1">
    <location>
        <begin position="30"/>
        <end position="49"/>
    </location>
</feature>
<comment type="caution">
    <text evidence="2">The sequence shown here is derived from an EMBL/GenBank/DDBJ whole genome shotgun (WGS) entry which is preliminary data.</text>
</comment>
<dbReference type="STRING" id="1220188.A0A4S3JEN2"/>
<evidence type="ECO:0000313" key="2">
    <source>
        <dbReference type="EMBL" id="THC93555.1"/>
    </source>
</evidence>
<evidence type="ECO:0000313" key="3">
    <source>
        <dbReference type="Proteomes" id="UP000308092"/>
    </source>
</evidence>